<evidence type="ECO:0000259" key="14">
    <source>
        <dbReference type="PROSITE" id="PS50885"/>
    </source>
</evidence>
<keyword evidence="10" id="KW-0902">Two-component regulatory system</keyword>
<organism evidence="15 16">
    <name type="scientific">Paenibacillus vulneris</name>
    <dbReference type="NCBI Taxonomy" id="1133364"/>
    <lineage>
        <taxon>Bacteria</taxon>
        <taxon>Bacillati</taxon>
        <taxon>Bacillota</taxon>
        <taxon>Bacilli</taxon>
        <taxon>Bacillales</taxon>
        <taxon>Paenibacillaceae</taxon>
        <taxon>Paenibacillus</taxon>
    </lineage>
</organism>
<evidence type="ECO:0000256" key="3">
    <source>
        <dbReference type="ARBA" id="ARBA00012438"/>
    </source>
</evidence>
<sequence length="600" mass="67119">MWQKVAHWNTLRNQMLAGFVSVMIIVLICAGIITYNSVSGLLNSKAETQMKQIASQADGRLEAVIKQIDTLTLQAVNDAYLQQLFLSMVNGDKASFSDRQALMKIANHIQGYSGGVTNVELYTPDYVRVFPLDEESLTHRVASSWIEQADREKGKLIWVGNDPKDSESVLAIRRINLVDRWFSNGGYLLVRINRSYFEFQPGLPDSGHRELLLLADSAGKPIVADGAALSDVSELMVTDAQKVTIGQQRYILVKQPSETTGWTLMILYPVSDITEGISVLRWAILVSGAIGSILFILLSFVLSMMITRPILRLMRAMRNTRQGVLTPNLTKSYTTELNDLNMTYNQMVDNINRLIKLVYEKEALQSRTELKALQAQINPHFLYNTLEALYWSLQEKEEEELADLVVAMSDLFRYVIDSPNKDEWVTIGEELEHIKRYLRIMSVRFGSRLVWDISAPDVYHHVHVPKLLIQPLVENAILYGLEGKTGSGLITIRVEPSPVQASEVRIMVSDDGPGMNERELHAIMSTLKAGGVPPTKGKGTGTGILNVQRRIRLYYPASAEGGRGLSIISNPGQGTRVSFEIPIHKEAADDSIRENHSYCG</sequence>
<dbReference type="EMBL" id="JBHTLU010000058">
    <property type="protein sequence ID" value="MFD1225367.1"/>
    <property type="molecule type" value="Genomic_DNA"/>
</dbReference>
<dbReference type="SMART" id="SM00304">
    <property type="entry name" value="HAMP"/>
    <property type="match status" value="1"/>
</dbReference>
<dbReference type="SMART" id="SM00387">
    <property type="entry name" value="HATPase_c"/>
    <property type="match status" value="1"/>
</dbReference>
<dbReference type="Pfam" id="PF02518">
    <property type="entry name" value="HATPase_c"/>
    <property type="match status" value="1"/>
</dbReference>
<evidence type="ECO:0000256" key="10">
    <source>
        <dbReference type="ARBA" id="ARBA00023012"/>
    </source>
</evidence>
<dbReference type="InterPro" id="IPR036890">
    <property type="entry name" value="HATPase_C_sf"/>
</dbReference>
<evidence type="ECO:0000256" key="1">
    <source>
        <dbReference type="ARBA" id="ARBA00000085"/>
    </source>
</evidence>
<keyword evidence="7" id="KW-0547">Nucleotide-binding</keyword>
<keyword evidence="6 15" id="KW-0808">Transferase</keyword>
<comment type="caution">
    <text evidence="15">The sequence shown here is derived from an EMBL/GenBank/DDBJ whole genome shotgun (WGS) entry which is preliminary data.</text>
</comment>
<dbReference type="Pfam" id="PF06580">
    <property type="entry name" value="His_kinase"/>
    <property type="match status" value="1"/>
</dbReference>
<evidence type="ECO:0000256" key="7">
    <source>
        <dbReference type="ARBA" id="ARBA00022741"/>
    </source>
</evidence>
<evidence type="ECO:0000256" key="2">
    <source>
        <dbReference type="ARBA" id="ARBA00004651"/>
    </source>
</evidence>
<feature type="domain" description="Histidine kinase" evidence="13">
    <location>
        <begin position="468"/>
        <end position="585"/>
    </location>
</feature>
<keyword evidence="12" id="KW-1133">Transmembrane helix</keyword>
<accession>A0ABW3UY21</accession>
<dbReference type="PRINTS" id="PR00344">
    <property type="entry name" value="BCTRLSENSOR"/>
</dbReference>
<dbReference type="InterPro" id="IPR005467">
    <property type="entry name" value="His_kinase_dom"/>
</dbReference>
<evidence type="ECO:0000256" key="5">
    <source>
        <dbReference type="ARBA" id="ARBA00022553"/>
    </source>
</evidence>
<comment type="subcellular location">
    <subcellularLocation>
        <location evidence="2">Cell membrane</location>
        <topology evidence="2">Multi-pass membrane protein</topology>
    </subcellularLocation>
</comment>
<dbReference type="CDD" id="cd06225">
    <property type="entry name" value="HAMP"/>
    <property type="match status" value="1"/>
</dbReference>
<keyword evidence="8 15" id="KW-0418">Kinase</keyword>
<evidence type="ECO:0000259" key="13">
    <source>
        <dbReference type="PROSITE" id="PS50109"/>
    </source>
</evidence>
<keyword evidence="11 12" id="KW-0472">Membrane</keyword>
<dbReference type="PANTHER" id="PTHR34220:SF7">
    <property type="entry name" value="SENSOR HISTIDINE KINASE YPDA"/>
    <property type="match status" value="1"/>
</dbReference>
<dbReference type="PROSITE" id="PS50109">
    <property type="entry name" value="HIS_KIN"/>
    <property type="match status" value="1"/>
</dbReference>
<keyword evidence="4" id="KW-1003">Cell membrane</keyword>
<dbReference type="InterPro" id="IPR003660">
    <property type="entry name" value="HAMP_dom"/>
</dbReference>
<dbReference type="PROSITE" id="PS50885">
    <property type="entry name" value="HAMP"/>
    <property type="match status" value="1"/>
</dbReference>
<protein>
    <recommendedName>
        <fullName evidence="3">histidine kinase</fullName>
        <ecNumber evidence="3">2.7.13.3</ecNumber>
    </recommendedName>
</protein>
<dbReference type="RefSeq" id="WP_345594169.1">
    <property type="nucleotide sequence ID" value="NZ_BAABJG010000052.1"/>
</dbReference>
<feature type="transmembrane region" description="Helical" evidence="12">
    <location>
        <begin position="16"/>
        <end position="35"/>
    </location>
</feature>
<gene>
    <name evidence="15" type="ORF">ACFQ4B_35325</name>
</gene>
<feature type="transmembrane region" description="Helical" evidence="12">
    <location>
        <begin position="282"/>
        <end position="307"/>
    </location>
</feature>
<evidence type="ECO:0000313" key="16">
    <source>
        <dbReference type="Proteomes" id="UP001597180"/>
    </source>
</evidence>
<dbReference type="Pfam" id="PF00672">
    <property type="entry name" value="HAMP"/>
    <property type="match status" value="1"/>
</dbReference>
<dbReference type="InterPro" id="IPR003594">
    <property type="entry name" value="HATPase_dom"/>
</dbReference>
<name>A0ABW3UY21_9BACL</name>
<dbReference type="Gene3D" id="6.10.340.10">
    <property type="match status" value="1"/>
</dbReference>
<keyword evidence="12" id="KW-0812">Transmembrane</keyword>
<evidence type="ECO:0000313" key="15">
    <source>
        <dbReference type="EMBL" id="MFD1225367.1"/>
    </source>
</evidence>
<dbReference type="Proteomes" id="UP001597180">
    <property type="component" value="Unassembled WGS sequence"/>
</dbReference>
<dbReference type="EC" id="2.7.13.3" evidence="3"/>
<dbReference type="SUPFAM" id="SSF55874">
    <property type="entry name" value="ATPase domain of HSP90 chaperone/DNA topoisomerase II/histidine kinase"/>
    <property type="match status" value="1"/>
</dbReference>
<keyword evidence="16" id="KW-1185">Reference proteome</keyword>
<evidence type="ECO:0000256" key="4">
    <source>
        <dbReference type="ARBA" id="ARBA00022475"/>
    </source>
</evidence>
<dbReference type="GO" id="GO:0004673">
    <property type="term" value="F:protein histidine kinase activity"/>
    <property type="evidence" value="ECO:0007669"/>
    <property type="project" value="UniProtKB-EC"/>
</dbReference>
<comment type="catalytic activity">
    <reaction evidence="1">
        <text>ATP + protein L-histidine = ADP + protein N-phospho-L-histidine.</text>
        <dbReference type="EC" id="2.7.13.3"/>
    </reaction>
</comment>
<feature type="domain" description="HAMP" evidence="14">
    <location>
        <begin position="304"/>
        <end position="356"/>
    </location>
</feature>
<evidence type="ECO:0000256" key="9">
    <source>
        <dbReference type="ARBA" id="ARBA00022840"/>
    </source>
</evidence>
<evidence type="ECO:0000256" key="6">
    <source>
        <dbReference type="ARBA" id="ARBA00022679"/>
    </source>
</evidence>
<keyword evidence="5" id="KW-0597">Phosphoprotein</keyword>
<keyword evidence="9" id="KW-0067">ATP-binding</keyword>
<proteinExistence type="predicted"/>
<dbReference type="InterPro" id="IPR010559">
    <property type="entry name" value="Sig_transdc_His_kin_internal"/>
</dbReference>
<dbReference type="InterPro" id="IPR050640">
    <property type="entry name" value="Bact_2-comp_sensor_kinase"/>
</dbReference>
<dbReference type="PANTHER" id="PTHR34220">
    <property type="entry name" value="SENSOR HISTIDINE KINASE YPDA"/>
    <property type="match status" value="1"/>
</dbReference>
<dbReference type="Gene3D" id="3.30.565.10">
    <property type="entry name" value="Histidine kinase-like ATPase, C-terminal domain"/>
    <property type="match status" value="1"/>
</dbReference>
<evidence type="ECO:0000256" key="12">
    <source>
        <dbReference type="SAM" id="Phobius"/>
    </source>
</evidence>
<evidence type="ECO:0000256" key="11">
    <source>
        <dbReference type="ARBA" id="ARBA00023136"/>
    </source>
</evidence>
<reference evidence="16" key="1">
    <citation type="journal article" date="2019" name="Int. J. Syst. Evol. Microbiol.">
        <title>The Global Catalogue of Microorganisms (GCM) 10K type strain sequencing project: providing services to taxonomists for standard genome sequencing and annotation.</title>
        <authorList>
            <consortium name="The Broad Institute Genomics Platform"/>
            <consortium name="The Broad Institute Genome Sequencing Center for Infectious Disease"/>
            <person name="Wu L."/>
            <person name="Ma J."/>
        </authorList>
    </citation>
    <scope>NUCLEOTIDE SEQUENCE [LARGE SCALE GENOMIC DNA]</scope>
    <source>
        <strain evidence="16">CCUG 53270</strain>
    </source>
</reference>
<dbReference type="SUPFAM" id="SSF158472">
    <property type="entry name" value="HAMP domain-like"/>
    <property type="match status" value="1"/>
</dbReference>
<evidence type="ECO:0000256" key="8">
    <source>
        <dbReference type="ARBA" id="ARBA00022777"/>
    </source>
</evidence>
<dbReference type="InterPro" id="IPR004358">
    <property type="entry name" value="Sig_transdc_His_kin-like_C"/>
</dbReference>